<accession>A0ACD5EPE2</accession>
<proteinExistence type="predicted"/>
<organism evidence="1 2">
    <name type="scientific">Rhizobium ruizarguesonis</name>
    <dbReference type="NCBI Taxonomy" id="2081791"/>
    <lineage>
        <taxon>Bacteria</taxon>
        <taxon>Pseudomonadati</taxon>
        <taxon>Pseudomonadota</taxon>
        <taxon>Alphaproteobacteria</taxon>
        <taxon>Hyphomicrobiales</taxon>
        <taxon>Rhizobiaceae</taxon>
        <taxon>Rhizobium/Agrobacterium group</taxon>
        <taxon>Rhizobium</taxon>
    </lineage>
</organism>
<sequence length="64" mass="6972">MNSIFPRVRWRQRLPPRFSSQKARAGKPQSASWGLVAATIARGENGTLFDPQSSGDESRALASA</sequence>
<dbReference type="Proteomes" id="UP000078465">
    <property type="component" value="Chromosome"/>
</dbReference>
<name>A0ACD5EPE2_9HYPH</name>
<reference evidence="1" key="1">
    <citation type="submission" date="2024-10" db="EMBL/GenBank/DDBJ databases">
        <title>Strain of Rhizobium-related bacteria isolated fromm roots of Vavilovia formosa.</title>
        <authorList>
            <person name="Kimeklis A."/>
            <person name="Afonin A."/>
        </authorList>
    </citation>
    <scope>NUCLEOTIDE SEQUENCE</scope>
    <source>
        <strain evidence="1">Vaf-46</strain>
    </source>
</reference>
<dbReference type="EMBL" id="CP171853">
    <property type="protein sequence ID" value="XKM40889.1"/>
    <property type="molecule type" value="Genomic_DNA"/>
</dbReference>
<evidence type="ECO:0000313" key="1">
    <source>
        <dbReference type="EMBL" id="XKM40889.1"/>
    </source>
</evidence>
<protein>
    <submittedName>
        <fullName evidence="1">Uncharacterized protein</fullName>
    </submittedName>
</protein>
<evidence type="ECO:0000313" key="2">
    <source>
        <dbReference type="Proteomes" id="UP000078465"/>
    </source>
</evidence>
<gene>
    <name evidence="1" type="ORF">A4U53_034470</name>
</gene>